<dbReference type="EMBL" id="FNUY01000007">
    <property type="protein sequence ID" value="SEG61124.1"/>
    <property type="molecule type" value="Genomic_DNA"/>
</dbReference>
<dbReference type="CDD" id="cd13926">
    <property type="entry name" value="N-acetylmuramidase_GH108"/>
    <property type="match status" value="1"/>
</dbReference>
<dbReference type="InterPro" id="IPR008565">
    <property type="entry name" value="TtsA-like_GH18_dom"/>
</dbReference>
<dbReference type="AlphaFoldDB" id="A0A1H6BKC7"/>
<dbReference type="SUPFAM" id="SSF53955">
    <property type="entry name" value="Lysozyme-like"/>
    <property type="match status" value="1"/>
</dbReference>
<evidence type="ECO:0000313" key="4">
    <source>
        <dbReference type="Proteomes" id="UP000236743"/>
    </source>
</evidence>
<dbReference type="Gene3D" id="1.20.141.10">
    <property type="entry name" value="Chitosanase, subunit A, domain 1"/>
    <property type="match status" value="1"/>
</dbReference>
<dbReference type="RefSeq" id="WP_103873884.1">
    <property type="nucleotide sequence ID" value="NZ_FNUY01000007.1"/>
</dbReference>
<evidence type="ECO:0000256" key="1">
    <source>
        <dbReference type="SAM" id="Phobius"/>
    </source>
</evidence>
<name>A0A1H6BKC7_9HYPH</name>
<keyword evidence="4" id="KW-1185">Reference proteome</keyword>
<keyword evidence="1" id="KW-1133">Transmembrane helix</keyword>
<organism evidence="3 4">
    <name type="scientific">Bosea lathyri</name>
    <dbReference type="NCBI Taxonomy" id="1036778"/>
    <lineage>
        <taxon>Bacteria</taxon>
        <taxon>Pseudomonadati</taxon>
        <taxon>Pseudomonadota</taxon>
        <taxon>Alphaproteobacteria</taxon>
        <taxon>Hyphomicrobiales</taxon>
        <taxon>Boseaceae</taxon>
        <taxon>Bosea</taxon>
    </lineage>
</organism>
<dbReference type="OrthoDB" id="9815229at2"/>
<feature type="transmembrane region" description="Helical" evidence="1">
    <location>
        <begin position="206"/>
        <end position="225"/>
    </location>
</feature>
<sequence length="244" mass="25629">MTDRFPACLPITLAYEGGYVDHPKDPGGATNLGVTIGTLSGWLGRPASKAEVKALTLKAVEPIYRKYYWDAANCGRYLPGADLCVFDASVNSGVSRGKGWAAQVKAGADARAFVAQFCDIRLGFLKRLGTWSTFGKGWSRRVADIRAKATTMALAWMGVTGSAAKVTLLLEADRSEGKANRDATAAGTGSASVAVSPVAADGATSWGVIAILAVVVLGAVAFLVIRSRNRRDEATAFRQEAANV</sequence>
<gene>
    <name evidence="3" type="ORF">SAMN04488115_107310</name>
</gene>
<evidence type="ECO:0000259" key="2">
    <source>
        <dbReference type="Pfam" id="PF05838"/>
    </source>
</evidence>
<feature type="domain" description="TtsA-like Glycoside hydrolase family 108" evidence="2">
    <location>
        <begin position="11"/>
        <end position="93"/>
    </location>
</feature>
<keyword evidence="1" id="KW-0812">Transmembrane</keyword>
<proteinExistence type="predicted"/>
<reference evidence="3 4" key="1">
    <citation type="submission" date="2016-10" db="EMBL/GenBank/DDBJ databases">
        <authorList>
            <person name="de Groot N.N."/>
        </authorList>
    </citation>
    <scope>NUCLEOTIDE SEQUENCE [LARGE SCALE GENOMIC DNA]</scope>
    <source>
        <strain evidence="3 4">DSM 26656</strain>
    </source>
</reference>
<keyword evidence="1" id="KW-0472">Membrane</keyword>
<keyword evidence="3" id="KW-0378">Hydrolase</keyword>
<dbReference type="Pfam" id="PF05838">
    <property type="entry name" value="Glyco_hydro_108"/>
    <property type="match status" value="1"/>
</dbReference>
<evidence type="ECO:0000313" key="3">
    <source>
        <dbReference type="EMBL" id="SEG61124.1"/>
    </source>
</evidence>
<dbReference type="GO" id="GO:0016787">
    <property type="term" value="F:hydrolase activity"/>
    <property type="evidence" value="ECO:0007669"/>
    <property type="project" value="UniProtKB-KW"/>
</dbReference>
<dbReference type="Proteomes" id="UP000236743">
    <property type="component" value="Unassembled WGS sequence"/>
</dbReference>
<accession>A0A1H6BKC7</accession>
<dbReference type="InterPro" id="IPR023346">
    <property type="entry name" value="Lysozyme-like_dom_sf"/>
</dbReference>
<protein>
    <submittedName>
        <fullName evidence="3">Glycosyl hydrolase 108</fullName>
    </submittedName>
</protein>